<feature type="domain" description="DM13" evidence="1">
    <location>
        <begin position="54"/>
        <end position="163"/>
    </location>
</feature>
<organism evidence="2 3">
    <name type="scientific">Eiseniibacteriota bacterium</name>
    <dbReference type="NCBI Taxonomy" id="2212470"/>
    <lineage>
        <taxon>Bacteria</taxon>
        <taxon>Candidatus Eiseniibacteriota</taxon>
    </lineage>
</organism>
<sequence length="293" mass="31185">MQSRNILVVLVLLAGGAIGWYLFRPERLFVNQKVSEALPAVAATATPASGAPETALMGRFHKGAHETKGVATIYQLQDGSRVLRLTEFETSNGPDVHVYLVAAMDALDNASVEKAGFVDLGSIKGNVGDQNYTLPADLDLSKYRAVTIWCARFKVNFGTAALETGDAMSAVSEAMPSSPRAALTGQFHKGTHDTHGMAGVYEVGGKKVLRLTEFATSNGPDVHVYLVAANDAMDNASVEKAGFIDLGSLKGNIGDQNYEIPTGTDLSKYRAVTIWCARFKVNFGTAPLAAQNS</sequence>
<protein>
    <submittedName>
        <fullName evidence="2">DM13 domain-containing protein</fullName>
    </submittedName>
</protein>
<comment type="caution">
    <text evidence="2">The sequence shown here is derived from an EMBL/GenBank/DDBJ whole genome shotgun (WGS) entry which is preliminary data.</text>
</comment>
<name>A0A849STV8_UNCEI</name>
<dbReference type="Pfam" id="PF10517">
    <property type="entry name" value="DM13"/>
    <property type="match status" value="2"/>
</dbReference>
<dbReference type="AlphaFoldDB" id="A0A849STV8"/>
<feature type="domain" description="DM13" evidence="1">
    <location>
        <begin position="185"/>
        <end position="289"/>
    </location>
</feature>
<evidence type="ECO:0000313" key="2">
    <source>
        <dbReference type="EMBL" id="NOT35545.1"/>
    </source>
</evidence>
<accession>A0A849STV8</accession>
<dbReference type="InterPro" id="IPR019545">
    <property type="entry name" value="DM13_domain"/>
</dbReference>
<dbReference type="EMBL" id="JABFRW010000201">
    <property type="protein sequence ID" value="NOT35545.1"/>
    <property type="molecule type" value="Genomic_DNA"/>
</dbReference>
<dbReference type="Proteomes" id="UP000580839">
    <property type="component" value="Unassembled WGS sequence"/>
</dbReference>
<reference evidence="2 3" key="1">
    <citation type="submission" date="2020-04" db="EMBL/GenBank/DDBJ databases">
        <title>Metagenomic profiling of ammonia- and methane-oxidizing microorganisms in a Dutch drinking water treatment plant.</title>
        <authorList>
            <person name="Poghosyan L."/>
            <person name="Leucker S."/>
        </authorList>
    </citation>
    <scope>NUCLEOTIDE SEQUENCE [LARGE SCALE GENOMIC DNA]</scope>
    <source>
        <strain evidence="2">S-RSF-IL-03</strain>
    </source>
</reference>
<gene>
    <name evidence="2" type="ORF">HOP12_15480</name>
</gene>
<evidence type="ECO:0000259" key="1">
    <source>
        <dbReference type="PROSITE" id="PS51549"/>
    </source>
</evidence>
<proteinExistence type="predicted"/>
<evidence type="ECO:0000313" key="3">
    <source>
        <dbReference type="Proteomes" id="UP000580839"/>
    </source>
</evidence>
<dbReference type="PROSITE" id="PS51549">
    <property type="entry name" value="DM13"/>
    <property type="match status" value="2"/>
</dbReference>